<sequence>MIVRDLTKNKKDYKGHPCHASYSFCPCRPCYNCHDCSPPNPAYTNKVYSDVFSCAYRWSKGCPQPIPEATHDLNRQGRCKQCGEYPNKMGERDGYGRMREIK</sequence>
<name>A0A0F8ZXG5_9ZZZZ</name>
<comment type="caution">
    <text evidence="1">The sequence shown here is derived from an EMBL/GenBank/DDBJ whole genome shotgun (WGS) entry which is preliminary data.</text>
</comment>
<accession>A0A0F8ZXG5</accession>
<protein>
    <submittedName>
        <fullName evidence="1">Uncharacterized protein</fullName>
    </submittedName>
</protein>
<gene>
    <name evidence="1" type="ORF">LCGC14_2640850</name>
</gene>
<dbReference type="AlphaFoldDB" id="A0A0F8ZXG5"/>
<organism evidence="1">
    <name type="scientific">marine sediment metagenome</name>
    <dbReference type="NCBI Taxonomy" id="412755"/>
    <lineage>
        <taxon>unclassified sequences</taxon>
        <taxon>metagenomes</taxon>
        <taxon>ecological metagenomes</taxon>
    </lineage>
</organism>
<reference evidence="1" key="1">
    <citation type="journal article" date="2015" name="Nature">
        <title>Complex archaea that bridge the gap between prokaryotes and eukaryotes.</title>
        <authorList>
            <person name="Spang A."/>
            <person name="Saw J.H."/>
            <person name="Jorgensen S.L."/>
            <person name="Zaremba-Niedzwiedzka K."/>
            <person name="Martijn J."/>
            <person name="Lind A.E."/>
            <person name="van Eijk R."/>
            <person name="Schleper C."/>
            <person name="Guy L."/>
            <person name="Ettema T.J."/>
        </authorList>
    </citation>
    <scope>NUCLEOTIDE SEQUENCE</scope>
</reference>
<proteinExistence type="predicted"/>
<evidence type="ECO:0000313" key="1">
    <source>
        <dbReference type="EMBL" id="KKK98627.1"/>
    </source>
</evidence>
<dbReference type="EMBL" id="LAZR01045542">
    <property type="protein sequence ID" value="KKK98627.1"/>
    <property type="molecule type" value="Genomic_DNA"/>
</dbReference>